<feature type="domain" description="Fibronectin type-III" evidence="1">
    <location>
        <begin position="169"/>
        <end position="256"/>
    </location>
</feature>
<proteinExistence type="predicted"/>
<evidence type="ECO:0000259" key="1">
    <source>
        <dbReference type="PROSITE" id="PS50853"/>
    </source>
</evidence>
<sequence>MDCSSDTGLVSWEQEERGALYRVHAHGADGHAVECSGAAGGCQLPGMHCGQHYNLTVTVLDGHCDNVKYDLALQSAPCRPTNVRTSLQQCPSTLATVTWEHASGAASYAAAAVTAGGDGADSCNATAATSCQLQQLLCGKTYNVSVVSRDEGCDSAESEPAHLTTAPCAPQNVTLDMQCETGNLTASWAHNPDADSFETTVVSHTGAQWFCMSTSCHCSVENIDCGHHLTVTVVAVTGGCESEPSAPVAISSVPPGGSRGIARPDEMYNPSSEFWVYPGVSYQLDLPGKPPREGAQEAS</sequence>
<dbReference type="InterPro" id="IPR036116">
    <property type="entry name" value="FN3_sf"/>
</dbReference>
<dbReference type="Proteomes" id="UP001174136">
    <property type="component" value="Unassembled WGS sequence"/>
</dbReference>
<keyword evidence="3" id="KW-1185">Reference proteome</keyword>
<dbReference type="EMBL" id="JAOPHQ010006668">
    <property type="protein sequence ID" value="KAK0130659.1"/>
    <property type="molecule type" value="Genomic_DNA"/>
</dbReference>
<accession>A0AA47LZ56</accession>
<dbReference type="AlphaFoldDB" id="A0AA47LZ56"/>
<dbReference type="SUPFAM" id="SSF49265">
    <property type="entry name" value="Fibronectin type III"/>
    <property type="match status" value="2"/>
</dbReference>
<dbReference type="InterPro" id="IPR013783">
    <property type="entry name" value="Ig-like_fold"/>
</dbReference>
<organism evidence="2 3">
    <name type="scientific">Merluccius polli</name>
    <name type="common">Benguela hake</name>
    <name type="synonym">Merluccius cadenati</name>
    <dbReference type="NCBI Taxonomy" id="89951"/>
    <lineage>
        <taxon>Eukaryota</taxon>
        <taxon>Metazoa</taxon>
        <taxon>Chordata</taxon>
        <taxon>Craniata</taxon>
        <taxon>Vertebrata</taxon>
        <taxon>Euteleostomi</taxon>
        <taxon>Actinopterygii</taxon>
        <taxon>Neopterygii</taxon>
        <taxon>Teleostei</taxon>
        <taxon>Neoteleostei</taxon>
        <taxon>Acanthomorphata</taxon>
        <taxon>Zeiogadaria</taxon>
        <taxon>Gadariae</taxon>
        <taxon>Gadiformes</taxon>
        <taxon>Gadoidei</taxon>
        <taxon>Merlucciidae</taxon>
        <taxon>Merluccius</taxon>
    </lineage>
</organism>
<name>A0AA47LZ56_MERPO</name>
<feature type="domain" description="Fibronectin type-III" evidence="1">
    <location>
        <begin position="79"/>
        <end position="168"/>
    </location>
</feature>
<dbReference type="PROSITE" id="PS50853">
    <property type="entry name" value="FN3"/>
    <property type="match status" value="2"/>
</dbReference>
<evidence type="ECO:0000313" key="2">
    <source>
        <dbReference type="EMBL" id="KAK0130659.1"/>
    </source>
</evidence>
<gene>
    <name evidence="2" type="primary">FNDC7_2</name>
    <name evidence="2" type="ORF">N1851_034860</name>
</gene>
<reference evidence="2" key="1">
    <citation type="journal article" date="2023" name="Front. Mar. Sci.">
        <title>A new Merluccius polli reference genome to investigate the effects of global change in West African waters.</title>
        <authorList>
            <person name="Mateo J.L."/>
            <person name="Blanco-Fernandez C."/>
            <person name="Garcia-Vazquez E."/>
            <person name="Machado-Schiaffino G."/>
        </authorList>
    </citation>
    <scope>NUCLEOTIDE SEQUENCE</scope>
    <source>
        <strain evidence="2">C29</strain>
        <tissue evidence="2">Fin</tissue>
    </source>
</reference>
<dbReference type="Gene3D" id="2.60.40.10">
    <property type="entry name" value="Immunoglobulins"/>
    <property type="match status" value="2"/>
</dbReference>
<dbReference type="PANTHER" id="PTHR47135">
    <property type="entry name" value="FIBRONECTIN TYPE III DOMAIN-CONTAINING PROTEIN 7"/>
    <property type="match status" value="1"/>
</dbReference>
<comment type="caution">
    <text evidence="2">The sequence shown here is derived from an EMBL/GenBank/DDBJ whole genome shotgun (WGS) entry which is preliminary data.</text>
</comment>
<dbReference type="PANTHER" id="PTHR47135:SF3">
    <property type="entry name" value="FIBRONECTIN TYPE-III DOMAIN-CONTAINING PROTEIN"/>
    <property type="match status" value="1"/>
</dbReference>
<evidence type="ECO:0000313" key="3">
    <source>
        <dbReference type="Proteomes" id="UP001174136"/>
    </source>
</evidence>
<protein>
    <submittedName>
        <fullName evidence="2">Fibronectin type III domain-containing protein 7</fullName>
    </submittedName>
</protein>
<dbReference type="InterPro" id="IPR003961">
    <property type="entry name" value="FN3_dom"/>
</dbReference>